<proteinExistence type="predicted"/>
<sequence>MIAGPIYGGTLSTETQDGWRLSGRLTNSSNDVVILIPPTEETGEPSTFTSFVPEVRVFGFSPTGRSFVIGTGAEVYTFAR</sequence>
<gene>
    <name evidence="1" type="ORF">GCM10011614_18990</name>
</gene>
<dbReference type="AlphaFoldDB" id="A0A918UGE1"/>
<name>A0A918UGE1_9SPHN</name>
<evidence type="ECO:0000313" key="2">
    <source>
        <dbReference type="Proteomes" id="UP000648075"/>
    </source>
</evidence>
<dbReference type="EMBL" id="BMZA01000005">
    <property type="protein sequence ID" value="GGZ04193.1"/>
    <property type="molecule type" value="Genomic_DNA"/>
</dbReference>
<accession>A0A918UGE1</accession>
<reference evidence="1" key="1">
    <citation type="journal article" date="2014" name="Int. J. Syst. Evol. Microbiol.">
        <title>Complete genome sequence of Corynebacterium casei LMG S-19264T (=DSM 44701T), isolated from a smear-ripened cheese.</title>
        <authorList>
            <consortium name="US DOE Joint Genome Institute (JGI-PGF)"/>
            <person name="Walter F."/>
            <person name="Albersmeier A."/>
            <person name="Kalinowski J."/>
            <person name="Ruckert C."/>
        </authorList>
    </citation>
    <scope>NUCLEOTIDE SEQUENCE</scope>
    <source>
        <strain evidence="1">KCTC 32255</strain>
    </source>
</reference>
<reference evidence="1" key="2">
    <citation type="submission" date="2020-09" db="EMBL/GenBank/DDBJ databases">
        <authorList>
            <person name="Sun Q."/>
            <person name="Kim S."/>
        </authorList>
    </citation>
    <scope>NUCLEOTIDE SEQUENCE</scope>
    <source>
        <strain evidence="1">KCTC 32255</strain>
    </source>
</reference>
<dbReference type="Proteomes" id="UP000648075">
    <property type="component" value="Unassembled WGS sequence"/>
</dbReference>
<comment type="caution">
    <text evidence="1">The sequence shown here is derived from an EMBL/GenBank/DDBJ whole genome shotgun (WGS) entry which is preliminary data.</text>
</comment>
<keyword evidence="2" id="KW-1185">Reference proteome</keyword>
<organism evidence="1 2">
    <name type="scientific">Novosphingobium colocasiae</name>
    <dbReference type="NCBI Taxonomy" id="1256513"/>
    <lineage>
        <taxon>Bacteria</taxon>
        <taxon>Pseudomonadati</taxon>
        <taxon>Pseudomonadota</taxon>
        <taxon>Alphaproteobacteria</taxon>
        <taxon>Sphingomonadales</taxon>
        <taxon>Sphingomonadaceae</taxon>
        <taxon>Novosphingobium</taxon>
    </lineage>
</organism>
<protein>
    <submittedName>
        <fullName evidence="1">Uncharacterized protein</fullName>
    </submittedName>
</protein>
<evidence type="ECO:0000313" key="1">
    <source>
        <dbReference type="EMBL" id="GGZ04193.1"/>
    </source>
</evidence>